<gene>
    <name evidence="1" type="ORF">CDL15_Pgr021195</name>
    <name evidence="2" type="ORF">CRG98_002869</name>
</gene>
<dbReference type="AlphaFoldDB" id="A0A218WVV6"/>
<evidence type="ECO:0000313" key="2">
    <source>
        <dbReference type="EMBL" id="PKI76738.1"/>
    </source>
</evidence>
<accession>A0A218WVV6</accession>
<reference evidence="2 4" key="3">
    <citation type="submission" date="2017-11" db="EMBL/GenBank/DDBJ databases">
        <title>De-novo sequencing of pomegranate (Punica granatum L.) genome.</title>
        <authorList>
            <person name="Akparov Z."/>
            <person name="Amiraslanov A."/>
            <person name="Hajiyeva S."/>
            <person name="Abbasov M."/>
            <person name="Kaur K."/>
            <person name="Hamwieh A."/>
            <person name="Solovyev V."/>
            <person name="Salamov A."/>
            <person name="Braich B."/>
            <person name="Kosarev P."/>
            <person name="Mahmoud A."/>
            <person name="Hajiyev E."/>
            <person name="Babayeva S."/>
            <person name="Izzatullayeva V."/>
            <person name="Mammadov A."/>
            <person name="Mammadov A."/>
            <person name="Sharifova S."/>
            <person name="Ojaghi J."/>
            <person name="Eynullazada K."/>
            <person name="Bayramov B."/>
            <person name="Abdulazimova A."/>
            <person name="Shahmuradov I."/>
        </authorList>
    </citation>
    <scope>NUCLEOTIDE SEQUENCE [LARGE SCALE GENOMIC DNA]</scope>
    <source>
        <strain evidence="2">AG2017</strain>
        <strain evidence="4">cv. AG2017</strain>
        <tissue evidence="2">Leaf</tissue>
    </source>
</reference>
<dbReference type="PANTHER" id="PTHR36410">
    <property type="entry name" value="EXPRESSED PROTEIN"/>
    <property type="match status" value="1"/>
</dbReference>
<reference evidence="3" key="1">
    <citation type="journal article" date="2017" name="Plant J.">
        <title>The pomegranate (Punica granatum L.) genome and the genomics of punicalagin biosynthesis.</title>
        <authorList>
            <person name="Qin G."/>
            <person name="Xu C."/>
            <person name="Ming R."/>
            <person name="Tang H."/>
            <person name="Guyot R."/>
            <person name="Kramer E.M."/>
            <person name="Hu Y."/>
            <person name="Yi X."/>
            <person name="Qi Y."/>
            <person name="Xu X."/>
            <person name="Gao Z."/>
            <person name="Pan H."/>
            <person name="Jian J."/>
            <person name="Tian Y."/>
            <person name="Yue Z."/>
            <person name="Xu Y."/>
        </authorList>
    </citation>
    <scope>NUCLEOTIDE SEQUENCE [LARGE SCALE GENOMIC DNA]</scope>
    <source>
        <strain evidence="3">cv. Dabenzi</strain>
    </source>
</reference>
<evidence type="ECO:0000313" key="1">
    <source>
        <dbReference type="EMBL" id="OWM76803.1"/>
    </source>
</evidence>
<evidence type="ECO:0000313" key="4">
    <source>
        <dbReference type="Proteomes" id="UP000233551"/>
    </source>
</evidence>
<dbReference type="Proteomes" id="UP000233551">
    <property type="component" value="Unassembled WGS sequence"/>
</dbReference>
<dbReference type="EMBL" id="MTKT01002980">
    <property type="protein sequence ID" value="OWM76803.1"/>
    <property type="molecule type" value="Genomic_DNA"/>
</dbReference>
<dbReference type="PANTHER" id="PTHR36410:SF1">
    <property type="entry name" value="EXPRESSED PROTEIN"/>
    <property type="match status" value="1"/>
</dbReference>
<evidence type="ECO:0000313" key="3">
    <source>
        <dbReference type="Proteomes" id="UP000197138"/>
    </source>
</evidence>
<reference evidence="1" key="2">
    <citation type="submission" date="2017-06" db="EMBL/GenBank/DDBJ databases">
        <title>The pomegranate genome and the genomics of punicalagin biosynthesis.</title>
        <authorList>
            <person name="Xu C."/>
        </authorList>
    </citation>
    <scope>NUCLEOTIDE SEQUENCE [LARGE SCALE GENOMIC DNA]</scope>
    <source>
        <tissue evidence="1">Fresh leaf</tissue>
    </source>
</reference>
<sequence length="170" mass="19147">MKIMNSAIRSLIRNFPRTVPFSSSPSYLSVSGRSEASGVGFRQAIPLSSEPERTPIMDKAEEVDSEIGDVMYHSFGEGYATRCEDEGFGLIYAGKQAVRLEDHDQETETVDVMYHSFGEGYATRCKDEGFGLIYAGKQSIKDHDQEIVENHFAFETKESHIKKEKAQHRN</sequence>
<name>A0A218WVV6_PUNGR</name>
<comment type="caution">
    <text evidence="1">The sequence shown here is derived from an EMBL/GenBank/DDBJ whole genome shotgun (WGS) entry which is preliminary data.</text>
</comment>
<proteinExistence type="predicted"/>
<protein>
    <submittedName>
        <fullName evidence="1">Uncharacterized protein</fullName>
    </submittedName>
</protein>
<dbReference type="EMBL" id="PGOL01000109">
    <property type="protein sequence ID" value="PKI76738.1"/>
    <property type="molecule type" value="Genomic_DNA"/>
</dbReference>
<organism evidence="1 3">
    <name type="scientific">Punica granatum</name>
    <name type="common">Pomegranate</name>
    <dbReference type="NCBI Taxonomy" id="22663"/>
    <lineage>
        <taxon>Eukaryota</taxon>
        <taxon>Viridiplantae</taxon>
        <taxon>Streptophyta</taxon>
        <taxon>Embryophyta</taxon>
        <taxon>Tracheophyta</taxon>
        <taxon>Spermatophyta</taxon>
        <taxon>Magnoliopsida</taxon>
        <taxon>eudicotyledons</taxon>
        <taxon>Gunneridae</taxon>
        <taxon>Pentapetalae</taxon>
        <taxon>rosids</taxon>
        <taxon>malvids</taxon>
        <taxon>Myrtales</taxon>
        <taxon>Lythraceae</taxon>
        <taxon>Punica</taxon>
    </lineage>
</organism>
<keyword evidence="4" id="KW-1185">Reference proteome</keyword>
<dbReference type="Proteomes" id="UP000197138">
    <property type="component" value="Unassembled WGS sequence"/>
</dbReference>